<evidence type="ECO:0000313" key="2">
    <source>
        <dbReference type="EMBL" id="SBT03132.1"/>
    </source>
</evidence>
<dbReference type="AlphaFoldDB" id="A0A1A8XFK2"/>
<keyword evidence="3" id="KW-1185">Reference proteome</keyword>
<gene>
    <name evidence="2" type="ORF">ACCAA_10082</name>
</gene>
<dbReference type="Proteomes" id="UP000199169">
    <property type="component" value="Unassembled WGS sequence"/>
</dbReference>
<protein>
    <submittedName>
        <fullName evidence="2">Uncharacterized protein</fullName>
    </submittedName>
</protein>
<accession>A0A1A8XFK2</accession>
<dbReference type="AntiFam" id="ANF00010">
    <property type="entry name" value="tRNA translation"/>
</dbReference>
<organism evidence="2 3">
    <name type="scientific">Candidatus Accumulibacter aalborgensis</name>
    <dbReference type="NCBI Taxonomy" id="1860102"/>
    <lineage>
        <taxon>Bacteria</taxon>
        <taxon>Pseudomonadati</taxon>
        <taxon>Pseudomonadota</taxon>
        <taxon>Betaproteobacteria</taxon>
        <taxon>Candidatus Accumulibacter</taxon>
    </lineage>
</organism>
<name>A0A1A8XFK2_9PROT</name>
<dbReference type="STRING" id="1860102.ACCAA_10082"/>
<reference evidence="2 3" key="1">
    <citation type="submission" date="2016-06" db="EMBL/GenBank/DDBJ databases">
        <authorList>
            <person name="Kjaerup R.B."/>
            <person name="Dalgaard T.S."/>
            <person name="Juul-Madsen H.R."/>
        </authorList>
    </citation>
    <scope>NUCLEOTIDE SEQUENCE [LARGE SCALE GENOMIC DNA]</scope>
    <source>
        <strain evidence="2">3</strain>
    </source>
</reference>
<proteinExistence type="predicted"/>
<evidence type="ECO:0000313" key="3">
    <source>
        <dbReference type="Proteomes" id="UP000199169"/>
    </source>
</evidence>
<evidence type="ECO:0000256" key="1">
    <source>
        <dbReference type="SAM" id="MobiDB-lite"/>
    </source>
</evidence>
<feature type="region of interest" description="Disordered" evidence="1">
    <location>
        <begin position="92"/>
        <end position="117"/>
    </location>
</feature>
<dbReference type="EMBL" id="FLQX01000001">
    <property type="protein sequence ID" value="SBT03132.1"/>
    <property type="molecule type" value="Genomic_DNA"/>
</dbReference>
<sequence>MGQSWPTFAVVLSSHSAFQREWNLHVETKSQVSLEVTPQKPQTRPLTESEILACRWSSASAVLYNEGRELYNPSFFRGGIAQLGERLHGMQEVRGSIPRTSTSKSKETCSGPHRLEA</sequence>